<dbReference type="Gene3D" id="3.40.50.720">
    <property type="entry name" value="NAD(P)-binding Rossmann-like Domain"/>
    <property type="match status" value="1"/>
</dbReference>
<name>A0A511D9J4_9PSEU</name>
<dbReference type="Proteomes" id="UP000321685">
    <property type="component" value="Unassembled WGS sequence"/>
</dbReference>
<keyword evidence="2" id="KW-0560">Oxidoreductase</keyword>
<dbReference type="EMBL" id="BJVJ01000003">
    <property type="protein sequence ID" value="GEL21479.1"/>
    <property type="molecule type" value="Genomic_DNA"/>
</dbReference>
<dbReference type="PANTHER" id="PTHR42879">
    <property type="entry name" value="3-OXOACYL-(ACYL-CARRIER-PROTEIN) REDUCTASE"/>
    <property type="match status" value="1"/>
</dbReference>
<evidence type="ECO:0000256" key="1">
    <source>
        <dbReference type="ARBA" id="ARBA00006484"/>
    </source>
</evidence>
<dbReference type="InterPro" id="IPR002347">
    <property type="entry name" value="SDR_fam"/>
</dbReference>
<keyword evidence="4" id="KW-1185">Reference proteome</keyword>
<evidence type="ECO:0000256" key="2">
    <source>
        <dbReference type="ARBA" id="ARBA00023002"/>
    </source>
</evidence>
<dbReference type="RefSeq" id="WP_147102221.1">
    <property type="nucleotide sequence ID" value="NZ_BJVJ01000003.1"/>
</dbReference>
<dbReference type="PRINTS" id="PR00080">
    <property type="entry name" value="SDRFAMILY"/>
</dbReference>
<dbReference type="PRINTS" id="PR00081">
    <property type="entry name" value="GDHRDH"/>
</dbReference>
<comment type="similarity">
    <text evidence="1">Belongs to the short-chain dehydrogenases/reductases (SDR) family.</text>
</comment>
<dbReference type="AlphaFoldDB" id="A0A511D9J4"/>
<dbReference type="Pfam" id="PF13561">
    <property type="entry name" value="adh_short_C2"/>
    <property type="match status" value="1"/>
</dbReference>
<protein>
    <submittedName>
        <fullName evidence="3">Short-chain dehydrogenase</fullName>
    </submittedName>
</protein>
<dbReference type="GO" id="GO:0032787">
    <property type="term" value="P:monocarboxylic acid metabolic process"/>
    <property type="evidence" value="ECO:0007669"/>
    <property type="project" value="UniProtKB-ARBA"/>
</dbReference>
<sequence>MADRVAVVTGASGGIGRATARALARNGFAVVVTAREVGRLDATVDELRTFGAAVEAVACEVTDEGSIAAVAAAAHGLGVVHTVVANAGVPGPVAPLHEVTAAQWRDCLATNLDGVFLTFRAFLPGLMQRRAGSLIAVGSMTGKRPMANRGPYAASKLGLIGLVRTLATELGPSGVRANCVCPGPVDSERLDTLARRNAERDGISEAKARAAFTAISPMGRAVTADEVAATCAFLASDAAAGITGEDLNVSAGAVMH</sequence>
<dbReference type="InterPro" id="IPR050259">
    <property type="entry name" value="SDR"/>
</dbReference>
<dbReference type="InterPro" id="IPR020904">
    <property type="entry name" value="Sc_DH/Rdtase_CS"/>
</dbReference>
<evidence type="ECO:0000313" key="3">
    <source>
        <dbReference type="EMBL" id="GEL21479.1"/>
    </source>
</evidence>
<evidence type="ECO:0000313" key="4">
    <source>
        <dbReference type="Proteomes" id="UP000321685"/>
    </source>
</evidence>
<organism evidence="3 4">
    <name type="scientific">Pseudonocardia sulfidoxydans NBRC 16205</name>
    <dbReference type="NCBI Taxonomy" id="1223511"/>
    <lineage>
        <taxon>Bacteria</taxon>
        <taxon>Bacillati</taxon>
        <taxon>Actinomycetota</taxon>
        <taxon>Actinomycetes</taxon>
        <taxon>Pseudonocardiales</taxon>
        <taxon>Pseudonocardiaceae</taxon>
        <taxon>Pseudonocardia</taxon>
    </lineage>
</organism>
<dbReference type="FunFam" id="3.40.50.720:FF:000084">
    <property type="entry name" value="Short-chain dehydrogenase reductase"/>
    <property type="match status" value="1"/>
</dbReference>
<dbReference type="OrthoDB" id="4288312at2"/>
<reference evidence="3 4" key="1">
    <citation type="submission" date="2019-07" db="EMBL/GenBank/DDBJ databases">
        <title>Whole genome shotgun sequence of Pseudonocardia sulfidoxydans NBRC 16205.</title>
        <authorList>
            <person name="Hosoyama A."/>
            <person name="Uohara A."/>
            <person name="Ohji S."/>
            <person name="Ichikawa N."/>
        </authorList>
    </citation>
    <scope>NUCLEOTIDE SEQUENCE [LARGE SCALE GENOMIC DNA]</scope>
    <source>
        <strain evidence="3 4">NBRC 16205</strain>
    </source>
</reference>
<gene>
    <name evidence="3" type="ORF">PSU4_04330</name>
</gene>
<dbReference type="PROSITE" id="PS00061">
    <property type="entry name" value="ADH_SHORT"/>
    <property type="match status" value="1"/>
</dbReference>
<dbReference type="GO" id="GO:0016491">
    <property type="term" value="F:oxidoreductase activity"/>
    <property type="evidence" value="ECO:0007669"/>
    <property type="project" value="UniProtKB-KW"/>
</dbReference>
<dbReference type="SUPFAM" id="SSF51735">
    <property type="entry name" value="NAD(P)-binding Rossmann-fold domains"/>
    <property type="match status" value="1"/>
</dbReference>
<dbReference type="InterPro" id="IPR036291">
    <property type="entry name" value="NAD(P)-bd_dom_sf"/>
</dbReference>
<accession>A0A511D9J4</accession>
<comment type="caution">
    <text evidence="3">The sequence shown here is derived from an EMBL/GenBank/DDBJ whole genome shotgun (WGS) entry which is preliminary data.</text>
</comment>
<proteinExistence type="inferred from homology"/>